<dbReference type="EMBL" id="CAJVPI010000868">
    <property type="protein sequence ID" value="CAG8578633.1"/>
    <property type="molecule type" value="Genomic_DNA"/>
</dbReference>
<dbReference type="GO" id="GO:0006535">
    <property type="term" value="P:cysteine biosynthetic process from serine"/>
    <property type="evidence" value="ECO:0007669"/>
    <property type="project" value="InterPro"/>
</dbReference>
<accession>A0A9N9BWR3</accession>
<dbReference type="Gene3D" id="3.40.50.1100">
    <property type="match status" value="2"/>
</dbReference>
<dbReference type="InterPro" id="IPR001216">
    <property type="entry name" value="P-phosphate_BS"/>
</dbReference>
<dbReference type="Pfam" id="PF00291">
    <property type="entry name" value="PALP"/>
    <property type="match status" value="1"/>
</dbReference>
<comment type="similarity">
    <text evidence="3">Belongs to the cysteine synthase/cystathionine beta-synthase family.</text>
</comment>
<dbReference type="InterPro" id="IPR000644">
    <property type="entry name" value="CBS_dom"/>
</dbReference>
<protein>
    <recommendedName>
        <fullName evidence="8">Cystathionine beta-synthase</fullName>
        <ecNumber evidence="4">4.2.1.22</ecNumber>
    </recommendedName>
    <alternativeName>
        <fullName evidence="9">Beta-thionase</fullName>
    </alternativeName>
    <alternativeName>
        <fullName evidence="10">Serine sulfhydrase</fullName>
    </alternativeName>
</protein>
<evidence type="ECO:0000259" key="14">
    <source>
        <dbReference type="PROSITE" id="PS51371"/>
    </source>
</evidence>
<dbReference type="InterPro" id="IPR001926">
    <property type="entry name" value="TrpB-like_PALP"/>
</dbReference>
<dbReference type="CDD" id="cd01561">
    <property type="entry name" value="CBS_like"/>
    <property type="match status" value="1"/>
</dbReference>
<evidence type="ECO:0000256" key="10">
    <source>
        <dbReference type="ARBA" id="ARBA00031579"/>
    </source>
</evidence>
<evidence type="ECO:0000256" key="6">
    <source>
        <dbReference type="ARBA" id="ARBA00023122"/>
    </source>
</evidence>
<dbReference type="EC" id="4.2.1.22" evidence="4"/>
<evidence type="ECO:0000256" key="7">
    <source>
        <dbReference type="ARBA" id="ARBA00023239"/>
    </source>
</evidence>
<feature type="region of interest" description="Disordered" evidence="13">
    <location>
        <begin position="1"/>
        <end position="24"/>
    </location>
</feature>
<proteinExistence type="inferred from homology"/>
<dbReference type="NCBIfam" id="TIGR01137">
    <property type="entry name" value="cysta_beta"/>
    <property type="match status" value="1"/>
</dbReference>
<evidence type="ECO:0000313" key="16">
    <source>
        <dbReference type="Proteomes" id="UP000789739"/>
    </source>
</evidence>
<dbReference type="SUPFAM" id="SSF54631">
    <property type="entry name" value="CBS-domain pair"/>
    <property type="match status" value="1"/>
</dbReference>
<dbReference type="GO" id="GO:0019343">
    <property type="term" value="P:cysteine biosynthetic process via cystathionine"/>
    <property type="evidence" value="ECO:0007669"/>
    <property type="project" value="InterPro"/>
</dbReference>
<keyword evidence="5" id="KW-0663">Pyridoxal phosphate</keyword>
<dbReference type="AlphaFoldDB" id="A0A9N9BWR3"/>
<evidence type="ECO:0000256" key="8">
    <source>
        <dbReference type="ARBA" id="ARBA00026192"/>
    </source>
</evidence>
<dbReference type="InterPro" id="IPR046342">
    <property type="entry name" value="CBS_dom_sf"/>
</dbReference>
<evidence type="ECO:0000256" key="5">
    <source>
        <dbReference type="ARBA" id="ARBA00022898"/>
    </source>
</evidence>
<dbReference type="Gene3D" id="3.10.580.10">
    <property type="entry name" value="CBS-domain"/>
    <property type="match status" value="1"/>
</dbReference>
<evidence type="ECO:0000256" key="2">
    <source>
        <dbReference type="ARBA" id="ARBA00005003"/>
    </source>
</evidence>
<keyword evidence="6 12" id="KW-0129">CBS domain</keyword>
<keyword evidence="16" id="KW-1185">Reference proteome</keyword>
<comment type="pathway">
    <text evidence="2">Amino-acid biosynthesis; L-cysteine biosynthesis; L-cysteine from L-homocysteine and L-serine: step 1/2.</text>
</comment>
<evidence type="ECO:0000256" key="9">
    <source>
        <dbReference type="ARBA" id="ARBA00030337"/>
    </source>
</evidence>
<evidence type="ECO:0000256" key="4">
    <source>
        <dbReference type="ARBA" id="ARBA00012041"/>
    </source>
</evidence>
<organism evidence="15 16">
    <name type="scientific">Paraglomus brasilianum</name>
    <dbReference type="NCBI Taxonomy" id="144538"/>
    <lineage>
        <taxon>Eukaryota</taxon>
        <taxon>Fungi</taxon>
        <taxon>Fungi incertae sedis</taxon>
        <taxon>Mucoromycota</taxon>
        <taxon>Glomeromycotina</taxon>
        <taxon>Glomeromycetes</taxon>
        <taxon>Paraglomerales</taxon>
        <taxon>Paraglomeraceae</taxon>
        <taxon>Paraglomus</taxon>
    </lineage>
</organism>
<reference evidence="15" key="1">
    <citation type="submission" date="2021-06" db="EMBL/GenBank/DDBJ databases">
        <authorList>
            <person name="Kallberg Y."/>
            <person name="Tangrot J."/>
            <person name="Rosling A."/>
        </authorList>
    </citation>
    <scope>NUCLEOTIDE SEQUENCE</scope>
    <source>
        <strain evidence="15">BR232B</strain>
    </source>
</reference>
<evidence type="ECO:0000256" key="12">
    <source>
        <dbReference type="PROSITE-ProRule" id="PRU00703"/>
    </source>
</evidence>
<dbReference type="PROSITE" id="PS51371">
    <property type="entry name" value="CBS"/>
    <property type="match status" value="1"/>
</dbReference>
<dbReference type="FunFam" id="3.40.50.1100:FF:000003">
    <property type="entry name" value="Cystathionine beta-synthase"/>
    <property type="match status" value="1"/>
</dbReference>
<feature type="domain" description="CBS" evidence="14">
    <location>
        <begin position="381"/>
        <end position="440"/>
    </location>
</feature>
<dbReference type="OrthoDB" id="728at2759"/>
<dbReference type="Proteomes" id="UP000789739">
    <property type="component" value="Unassembled WGS sequence"/>
</dbReference>
<evidence type="ECO:0000256" key="1">
    <source>
        <dbReference type="ARBA" id="ARBA00001933"/>
    </source>
</evidence>
<dbReference type="GO" id="GO:0005737">
    <property type="term" value="C:cytoplasm"/>
    <property type="evidence" value="ECO:0007669"/>
    <property type="project" value="InterPro"/>
</dbReference>
<dbReference type="InterPro" id="IPR050214">
    <property type="entry name" value="Cys_Synth/Cystath_Beta-Synth"/>
</dbReference>
<evidence type="ECO:0000256" key="11">
    <source>
        <dbReference type="ARBA" id="ARBA00047490"/>
    </source>
</evidence>
<dbReference type="PANTHER" id="PTHR10314">
    <property type="entry name" value="CYSTATHIONINE BETA-SYNTHASE"/>
    <property type="match status" value="1"/>
</dbReference>
<dbReference type="GO" id="GO:0004122">
    <property type="term" value="F:cystathionine beta-synthase activity"/>
    <property type="evidence" value="ECO:0007669"/>
    <property type="project" value="UniProtKB-EC"/>
</dbReference>
<comment type="cofactor">
    <cofactor evidence="1">
        <name>pyridoxal 5'-phosphate</name>
        <dbReference type="ChEBI" id="CHEBI:597326"/>
    </cofactor>
</comment>
<dbReference type="SUPFAM" id="SSF53686">
    <property type="entry name" value="Tryptophan synthase beta subunit-like PLP-dependent enzymes"/>
    <property type="match status" value="1"/>
</dbReference>
<evidence type="ECO:0000256" key="13">
    <source>
        <dbReference type="SAM" id="MobiDB-lite"/>
    </source>
</evidence>
<dbReference type="FunFam" id="3.40.50.1100:FF:000118">
    <property type="entry name" value="Related to CYS4-cystathionine beta-synthase"/>
    <property type="match status" value="1"/>
</dbReference>
<keyword evidence="7" id="KW-0456">Lyase</keyword>
<gene>
    <name evidence="15" type="ORF">PBRASI_LOCUS6496</name>
</gene>
<evidence type="ECO:0000256" key="3">
    <source>
        <dbReference type="ARBA" id="ARBA00007103"/>
    </source>
</evidence>
<name>A0A9N9BWR3_9GLOM</name>
<sequence>METGKHENKNGPQNDGRWSWMETTSAPGPIIHEEHRPAPKICDTILDHIGNTPLVRINKIGKEEGVQCEILVKCEYFNAGGSVKDRIGKRMIEAAETAGLLKPGCTIIEPTSGNTGIGLALAAAVKGYKIIITMPEKMSQEKVDVLKALNAQIYRTPTEAAWDSPDSHISLAQELNKKIPQSIILDQYTNPYNPIAHYDHTAEEILQQCDGKVDVLVIGAGTGGTITGIARKVKERCPECKVVGVDPVGSILANCEGEEVAPYLVEGIGYDFVPQTCDRDIVDSWIKTTDKVSFLMSRRLIRSEGLLCGGSSGAAMWAAIQVAKTLDKTKRVVVILPDSVRNYMTKFLSDSWMRENGFLDDKESESKKKIYWEKTARDLGVTRKVPVVSDNGKVKDIVRAVKEEDVQKVAIVNEDGVFVGSVDVKDVMNKLVIGVLRVDSSLEGIIEKYEKYRKNPYKDFDLDTPLEQIATYLEHSNEVIITEINEKGEIYPNILVKRCDLLEFLGSI</sequence>
<dbReference type="PROSITE" id="PS00901">
    <property type="entry name" value="CYS_SYNTHASE"/>
    <property type="match status" value="1"/>
</dbReference>
<evidence type="ECO:0000313" key="15">
    <source>
        <dbReference type="EMBL" id="CAG8578633.1"/>
    </source>
</evidence>
<dbReference type="InterPro" id="IPR005857">
    <property type="entry name" value="Cysta_beta_synth"/>
</dbReference>
<comment type="caution">
    <text evidence="15">The sequence shown here is derived from an EMBL/GenBank/DDBJ whole genome shotgun (WGS) entry which is preliminary data.</text>
</comment>
<dbReference type="InterPro" id="IPR036052">
    <property type="entry name" value="TrpB-like_PALP_sf"/>
</dbReference>
<comment type="catalytic activity">
    <reaction evidence="11">
        <text>L-homocysteine + L-serine = L,L-cystathionine + H2O</text>
        <dbReference type="Rhea" id="RHEA:10112"/>
        <dbReference type="ChEBI" id="CHEBI:15377"/>
        <dbReference type="ChEBI" id="CHEBI:33384"/>
        <dbReference type="ChEBI" id="CHEBI:58161"/>
        <dbReference type="ChEBI" id="CHEBI:58199"/>
        <dbReference type="EC" id="4.2.1.22"/>
    </reaction>
</comment>